<keyword evidence="2" id="KW-1185">Reference proteome</keyword>
<name>A0A4Z2FXW0_9TELE</name>
<sequence>MFQRRGSLAVDTGSSRVISTGSAPWGRAGGNLSAPLTLTSSCGRRHVESVWEDRATSGVFDEAVDCSLPVASAQPLRVFCSERRRVLVLCVLCSLAWMFSPPLGAGCRRLSCDRRPRVSTAFPSRNPLTALFNVATRLPSKCATLKEDAHEQPTRLPRRRGVVMCRRRLKITPGIQRSSQAPGATENVFKWNGADDAETLKDQINSTEYTRHWGNNL</sequence>
<proteinExistence type="predicted"/>
<comment type="caution">
    <text evidence="1">The sequence shown here is derived from an EMBL/GenBank/DDBJ whole genome shotgun (WGS) entry which is preliminary data.</text>
</comment>
<gene>
    <name evidence="1" type="ORF">EYF80_044240</name>
</gene>
<dbReference type="Proteomes" id="UP000314294">
    <property type="component" value="Unassembled WGS sequence"/>
</dbReference>
<evidence type="ECO:0000313" key="2">
    <source>
        <dbReference type="Proteomes" id="UP000314294"/>
    </source>
</evidence>
<accession>A0A4Z2FXW0</accession>
<evidence type="ECO:0000313" key="1">
    <source>
        <dbReference type="EMBL" id="TNN45573.1"/>
    </source>
</evidence>
<organism evidence="1 2">
    <name type="scientific">Liparis tanakae</name>
    <name type="common">Tanaka's snailfish</name>
    <dbReference type="NCBI Taxonomy" id="230148"/>
    <lineage>
        <taxon>Eukaryota</taxon>
        <taxon>Metazoa</taxon>
        <taxon>Chordata</taxon>
        <taxon>Craniata</taxon>
        <taxon>Vertebrata</taxon>
        <taxon>Euteleostomi</taxon>
        <taxon>Actinopterygii</taxon>
        <taxon>Neopterygii</taxon>
        <taxon>Teleostei</taxon>
        <taxon>Neoteleostei</taxon>
        <taxon>Acanthomorphata</taxon>
        <taxon>Eupercaria</taxon>
        <taxon>Perciformes</taxon>
        <taxon>Cottioidei</taxon>
        <taxon>Cottales</taxon>
        <taxon>Liparidae</taxon>
        <taxon>Liparis</taxon>
    </lineage>
</organism>
<dbReference type="EMBL" id="SRLO01000839">
    <property type="protein sequence ID" value="TNN45573.1"/>
    <property type="molecule type" value="Genomic_DNA"/>
</dbReference>
<dbReference type="AlphaFoldDB" id="A0A4Z2FXW0"/>
<reference evidence="1 2" key="1">
    <citation type="submission" date="2019-03" db="EMBL/GenBank/DDBJ databases">
        <title>First draft genome of Liparis tanakae, snailfish: a comprehensive survey of snailfish specific genes.</title>
        <authorList>
            <person name="Kim W."/>
            <person name="Song I."/>
            <person name="Jeong J.-H."/>
            <person name="Kim D."/>
            <person name="Kim S."/>
            <person name="Ryu S."/>
            <person name="Song J.Y."/>
            <person name="Lee S.K."/>
        </authorList>
    </citation>
    <scope>NUCLEOTIDE SEQUENCE [LARGE SCALE GENOMIC DNA]</scope>
    <source>
        <tissue evidence="1">Muscle</tissue>
    </source>
</reference>
<protein>
    <submittedName>
        <fullName evidence="1">Uncharacterized protein</fullName>
    </submittedName>
</protein>